<evidence type="ECO:0000313" key="1">
    <source>
        <dbReference type="EMBL" id="KAF9327196.1"/>
    </source>
</evidence>
<organism evidence="1 2">
    <name type="scientific">Podila minutissima</name>
    <dbReference type="NCBI Taxonomy" id="64525"/>
    <lineage>
        <taxon>Eukaryota</taxon>
        <taxon>Fungi</taxon>
        <taxon>Fungi incertae sedis</taxon>
        <taxon>Mucoromycota</taxon>
        <taxon>Mortierellomycotina</taxon>
        <taxon>Mortierellomycetes</taxon>
        <taxon>Mortierellales</taxon>
        <taxon>Mortierellaceae</taxon>
        <taxon>Podila</taxon>
    </lineage>
</organism>
<sequence>MCQLLQPQDLARCARINKAWNAIFTPLVWGTIDLEAYYQHERFITTEAQQALIRNSGHVRDLHICLNATSQQFIHFAVCTNLRKLRVTVFLPDHQLETFNFIHSSLGDLVRKNPSLTDLNFFSDPPLPKTIVEMIRHAPRLQRLRAESRNNEMTRDILRALPASITDISLAIWRDAEQVDGPELEAIEFPQFPALKRINFEGEAKADLLLPLLRSCSGKLIRFSSWSIRPFCEESTREALASLGVFQDALNATDLPNDNLSEDPDIAAIIYLSSLWRVINLRYCKKTGPLTMLAVLDNCEHLEFLNLSGCRGMQTSKVSSKDLQAILCKAPKLREFIAINSYDMLRQFDVCLNAEDMVGSEWATTSLEVFHCVIVVQRPRQHKFPGRPEHDDDTPELEQSRILQRQVYARLATQTRMQDMRFDREHMREGWHEDHLWNSLEMTLESGLNLLAELKDMRVLNVYGTDHRIAVKELLWMSHHWPRLKSIEGLFQGFQYRVPGNEEWIKSNRPQWVDEPYGFHRYNTWWYDDVDEGEGYEYFERGYECEYLEDGLLDEESE</sequence>
<evidence type="ECO:0008006" key="3">
    <source>
        <dbReference type="Google" id="ProtNLM"/>
    </source>
</evidence>
<dbReference type="InterPro" id="IPR032675">
    <property type="entry name" value="LRR_dom_sf"/>
</dbReference>
<name>A0A9P5SEI9_9FUNG</name>
<dbReference type="EMBL" id="JAAAUY010000691">
    <property type="protein sequence ID" value="KAF9327196.1"/>
    <property type="molecule type" value="Genomic_DNA"/>
</dbReference>
<gene>
    <name evidence="1" type="ORF">BG006_009469</name>
</gene>
<dbReference type="PANTHER" id="PTHR38926:SF5">
    <property type="entry name" value="F-BOX AND LEUCINE-RICH REPEAT PROTEIN 6"/>
    <property type="match status" value="1"/>
</dbReference>
<reference evidence="1" key="1">
    <citation type="journal article" date="2020" name="Fungal Divers.">
        <title>Resolving the Mortierellaceae phylogeny through synthesis of multi-gene phylogenetics and phylogenomics.</title>
        <authorList>
            <person name="Vandepol N."/>
            <person name="Liber J."/>
            <person name="Desiro A."/>
            <person name="Na H."/>
            <person name="Kennedy M."/>
            <person name="Barry K."/>
            <person name="Grigoriev I.V."/>
            <person name="Miller A.N."/>
            <person name="O'Donnell K."/>
            <person name="Stajich J.E."/>
            <person name="Bonito G."/>
        </authorList>
    </citation>
    <scope>NUCLEOTIDE SEQUENCE</scope>
    <source>
        <strain evidence="1">NVP1</strain>
    </source>
</reference>
<dbReference type="PANTHER" id="PTHR38926">
    <property type="entry name" value="F-BOX DOMAIN CONTAINING PROTEIN, EXPRESSED"/>
    <property type="match status" value="1"/>
</dbReference>
<dbReference type="SUPFAM" id="SSF52047">
    <property type="entry name" value="RNI-like"/>
    <property type="match status" value="1"/>
</dbReference>
<accession>A0A9P5SEI9</accession>
<evidence type="ECO:0000313" key="2">
    <source>
        <dbReference type="Proteomes" id="UP000696485"/>
    </source>
</evidence>
<keyword evidence="2" id="KW-1185">Reference proteome</keyword>
<protein>
    <recommendedName>
        <fullName evidence="3">F-box domain-containing protein</fullName>
    </recommendedName>
</protein>
<dbReference type="Proteomes" id="UP000696485">
    <property type="component" value="Unassembled WGS sequence"/>
</dbReference>
<comment type="caution">
    <text evidence="1">The sequence shown here is derived from an EMBL/GenBank/DDBJ whole genome shotgun (WGS) entry which is preliminary data.</text>
</comment>
<proteinExistence type="predicted"/>
<dbReference type="Gene3D" id="3.80.10.10">
    <property type="entry name" value="Ribonuclease Inhibitor"/>
    <property type="match status" value="1"/>
</dbReference>
<dbReference type="AlphaFoldDB" id="A0A9P5SEI9"/>